<dbReference type="STRING" id="316067.Geob_0294"/>
<feature type="compositionally biased region" description="Basic and acidic residues" evidence="1">
    <location>
        <begin position="41"/>
        <end position="52"/>
    </location>
</feature>
<organism evidence="3 4">
    <name type="scientific">Geotalea daltonii (strain DSM 22248 / JCM 15807 / FRC-32)</name>
    <name type="common">Geobacter daltonii</name>
    <dbReference type="NCBI Taxonomy" id="316067"/>
    <lineage>
        <taxon>Bacteria</taxon>
        <taxon>Pseudomonadati</taxon>
        <taxon>Thermodesulfobacteriota</taxon>
        <taxon>Desulfuromonadia</taxon>
        <taxon>Geobacterales</taxon>
        <taxon>Geobacteraceae</taxon>
        <taxon>Geotalea</taxon>
    </lineage>
</organism>
<evidence type="ECO:0000256" key="1">
    <source>
        <dbReference type="SAM" id="MobiDB-lite"/>
    </source>
</evidence>
<evidence type="ECO:0000313" key="4">
    <source>
        <dbReference type="Proteomes" id="UP000007721"/>
    </source>
</evidence>
<keyword evidence="2" id="KW-0472">Membrane</keyword>
<proteinExistence type="predicted"/>
<dbReference type="Proteomes" id="UP000007721">
    <property type="component" value="Chromosome"/>
</dbReference>
<dbReference type="KEGG" id="geo:Geob_0294"/>
<reference evidence="3 4" key="1">
    <citation type="submission" date="2009-01" db="EMBL/GenBank/DDBJ databases">
        <title>Complete sequence of Geobacter sp. FRC-32.</title>
        <authorList>
            <consortium name="US DOE Joint Genome Institute"/>
            <person name="Lucas S."/>
            <person name="Copeland A."/>
            <person name="Lapidus A."/>
            <person name="Glavina del Rio T."/>
            <person name="Dalin E."/>
            <person name="Tice H."/>
            <person name="Bruce D."/>
            <person name="Goodwin L."/>
            <person name="Pitluck S."/>
            <person name="Saunders E."/>
            <person name="Brettin T."/>
            <person name="Detter J.C."/>
            <person name="Han C."/>
            <person name="Larimer F."/>
            <person name="Land M."/>
            <person name="Hauser L."/>
            <person name="Kyrpides N."/>
            <person name="Ovchinnikova G."/>
            <person name="Kostka J."/>
            <person name="Richardson P."/>
        </authorList>
    </citation>
    <scope>NUCLEOTIDE SEQUENCE [LARGE SCALE GENOMIC DNA]</scope>
    <source>
        <strain evidence="4">DSM 22248 / JCM 15807 / FRC-32</strain>
    </source>
</reference>
<gene>
    <name evidence="3" type="ordered locus">Geob_0294</name>
</gene>
<sequence length="52" mass="6098">MNQTDWGWFNYGFIFVIILLVVLVLFSYIYFNPRKKGKPPNIDKKAGDEGED</sequence>
<evidence type="ECO:0000313" key="3">
    <source>
        <dbReference type="EMBL" id="ACM18665.1"/>
    </source>
</evidence>
<feature type="region of interest" description="Disordered" evidence="1">
    <location>
        <begin position="33"/>
        <end position="52"/>
    </location>
</feature>
<dbReference type="AlphaFoldDB" id="B9M9A7"/>
<keyword evidence="2" id="KW-1133">Transmembrane helix</keyword>
<dbReference type="HOGENOM" id="CLU_3080290_0_0_7"/>
<dbReference type="RefSeq" id="WP_012645394.1">
    <property type="nucleotide sequence ID" value="NC_011979.1"/>
</dbReference>
<name>B9M9A7_GEODF</name>
<feature type="transmembrane region" description="Helical" evidence="2">
    <location>
        <begin position="12"/>
        <end position="31"/>
    </location>
</feature>
<accession>B9M9A7</accession>
<dbReference type="EMBL" id="CP001390">
    <property type="protein sequence ID" value="ACM18665.1"/>
    <property type="molecule type" value="Genomic_DNA"/>
</dbReference>
<keyword evidence="4" id="KW-1185">Reference proteome</keyword>
<keyword evidence="2" id="KW-0812">Transmembrane</keyword>
<protein>
    <submittedName>
        <fullName evidence="3">Uncharacterized protein</fullName>
    </submittedName>
</protein>
<evidence type="ECO:0000256" key="2">
    <source>
        <dbReference type="SAM" id="Phobius"/>
    </source>
</evidence>